<sequence length="334" mass="36557">MAKKTVLITGATGLLGRQVVRAFSYYAADSDEWIVKGTGFSRTATAAADGKPVQQIIKLDLADAGQVEALLDREKPRVVVHCAANRFPDKVDKDPEGTKALNVEASRRLARLCAQRGILLIYISTDYVFSGKPGEAPYEADAETGPTNLYGQTKLDGEKAVLGEFEAAGGKGGFGVVLRVPILYGSAERTDESAVNVLLESVRKAAEGGSKIKMDHWALRYPTNTEDVGRVCHDVAVHYLSALDAGKQAELPKMLQFSSEDKYTKYEICRLFAEILGLPIDGIEANTEGNDPNASVQRPYDCHLSTRALKEVGIDVSTQDFEGWWRRELRAFRK</sequence>
<dbReference type="Proteomes" id="UP001301769">
    <property type="component" value="Unassembled WGS sequence"/>
</dbReference>
<evidence type="ECO:0000259" key="1">
    <source>
        <dbReference type="Pfam" id="PF04321"/>
    </source>
</evidence>
<reference evidence="2" key="1">
    <citation type="journal article" date="2023" name="Mol. Phylogenet. Evol.">
        <title>Genome-scale phylogeny and comparative genomics of the fungal order Sordariales.</title>
        <authorList>
            <person name="Hensen N."/>
            <person name="Bonometti L."/>
            <person name="Westerberg I."/>
            <person name="Brannstrom I.O."/>
            <person name="Guillou S."/>
            <person name="Cros-Aarteil S."/>
            <person name="Calhoun S."/>
            <person name="Haridas S."/>
            <person name="Kuo A."/>
            <person name="Mondo S."/>
            <person name="Pangilinan J."/>
            <person name="Riley R."/>
            <person name="LaButti K."/>
            <person name="Andreopoulos B."/>
            <person name="Lipzen A."/>
            <person name="Chen C."/>
            <person name="Yan M."/>
            <person name="Daum C."/>
            <person name="Ng V."/>
            <person name="Clum A."/>
            <person name="Steindorff A."/>
            <person name="Ohm R.A."/>
            <person name="Martin F."/>
            <person name="Silar P."/>
            <person name="Natvig D.O."/>
            <person name="Lalanne C."/>
            <person name="Gautier V."/>
            <person name="Ament-Velasquez S.L."/>
            <person name="Kruys A."/>
            <person name="Hutchinson M.I."/>
            <person name="Powell A.J."/>
            <person name="Barry K."/>
            <person name="Miller A.N."/>
            <person name="Grigoriev I.V."/>
            <person name="Debuchy R."/>
            <person name="Gladieux P."/>
            <person name="Hiltunen Thoren M."/>
            <person name="Johannesson H."/>
        </authorList>
    </citation>
    <scope>NUCLEOTIDE SEQUENCE</scope>
    <source>
        <strain evidence="2">PSN293</strain>
    </source>
</reference>
<name>A0AAN7B6H8_9PEZI</name>
<dbReference type="AlphaFoldDB" id="A0AAN7B6H8"/>
<feature type="domain" description="RmlD-like substrate binding" evidence="1">
    <location>
        <begin position="5"/>
        <end position="316"/>
    </location>
</feature>
<dbReference type="EMBL" id="MU858134">
    <property type="protein sequence ID" value="KAK4212094.1"/>
    <property type="molecule type" value="Genomic_DNA"/>
</dbReference>
<keyword evidence="3" id="KW-1185">Reference proteome</keyword>
<dbReference type="FunFam" id="3.40.50.720:FF:000357">
    <property type="entry name" value="Methionine adenosyltransferase 2 subunit beta"/>
    <property type="match status" value="1"/>
</dbReference>
<dbReference type="SUPFAM" id="SSF51735">
    <property type="entry name" value="NAD(P)-binding Rossmann-fold domains"/>
    <property type="match status" value="1"/>
</dbReference>
<comment type="caution">
    <text evidence="2">The sequence shown here is derived from an EMBL/GenBank/DDBJ whole genome shotgun (WGS) entry which is preliminary data.</text>
</comment>
<organism evidence="2 3">
    <name type="scientific">Rhypophila decipiens</name>
    <dbReference type="NCBI Taxonomy" id="261697"/>
    <lineage>
        <taxon>Eukaryota</taxon>
        <taxon>Fungi</taxon>
        <taxon>Dikarya</taxon>
        <taxon>Ascomycota</taxon>
        <taxon>Pezizomycotina</taxon>
        <taxon>Sordariomycetes</taxon>
        <taxon>Sordariomycetidae</taxon>
        <taxon>Sordariales</taxon>
        <taxon>Naviculisporaceae</taxon>
        <taxon>Rhypophila</taxon>
    </lineage>
</organism>
<protein>
    <submittedName>
        <fullName evidence="2">Methionine adenosyltransferase 2 subunit beta</fullName>
    </submittedName>
</protein>
<dbReference type="PANTHER" id="PTHR10491">
    <property type="entry name" value="DTDP-4-DEHYDRORHAMNOSE REDUCTASE"/>
    <property type="match status" value="1"/>
</dbReference>
<dbReference type="InterPro" id="IPR036291">
    <property type="entry name" value="NAD(P)-bd_dom_sf"/>
</dbReference>
<proteinExistence type="predicted"/>
<dbReference type="Pfam" id="PF04321">
    <property type="entry name" value="RmlD_sub_bind"/>
    <property type="match status" value="1"/>
</dbReference>
<dbReference type="InterPro" id="IPR029903">
    <property type="entry name" value="RmlD-like-bd"/>
</dbReference>
<evidence type="ECO:0000313" key="2">
    <source>
        <dbReference type="EMBL" id="KAK4212094.1"/>
    </source>
</evidence>
<dbReference type="InterPro" id="IPR005913">
    <property type="entry name" value="dTDP_dehydrorham_reduct"/>
</dbReference>
<dbReference type="Gene3D" id="3.40.50.720">
    <property type="entry name" value="NAD(P)-binding Rossmann-like Domain"/>
    <property type="match status" value="1"/>
</dbReference>
<accession>A0AAN7B6H8</accession>
<reference evidence="2" key="2">
    <citation type="submission" date="2023-05" db="EMBL/GenBank/DDBJ databases">
        <authorList>
            <consortium name="Lawrence Berkeley National Laboratory"/>
            <person name="Steindorff A."/>
            <person name="Hensen N."/>
            <person name="Bonometti L."/>
            <person name="Westerberg I."/>
            <person name="Brannstrom I.O."/>
            <person name="Guillou S."/>
            <person name="Cros-Aarteil S."/>
            <person name="Calhoun S."/>
            <person name="Haridas S."/>
            <person name="Kuo A."/>
            <person name="Mondo S."/>
            <person name="Pangilinan J."/>
            <person name="Riley R."/>
            <person name="Labutti K."/>
            <person name="Andreopoulos B."/>
            <person name="Lipzen A."/>
            <person name="Chen C."/>
            <person name="Yanf M."/>
            <person name="Daum C."/>
            <person name="Ng V."/>
            <person name="Clum A."/>
            <person name="Ohm R."/>
            <person name="Martin F."/>
            <person name="Silar P."/>
            <person name="Natvig D."/>
            <person name="Lalanne C."/>
            <person name="Gautier V."/>
            <person name="Ament-Velasquez S.L."/>
            <person name="Kruys A."/>
            <person name="Hutchinson M.I."/>
            <person name="Powell A.J."/>
            <person name="Barry K."/>
            <person name="Miller A.N."/>
            <person name="Grigoriev I.V."/>
            <person name="Debuchy R."/>
            <person name="Gladieux P."/>
            <person name="Thoren M.H."/>
            <person name="Johannesson H."/>
        </authorList>
    </citation>
    <scope>NUCLEOTIDE SEQUENCE</scope>
    <source>
        <strain evidence="2">PSN293</strain>
    </source>
</reference>
<dbReference type="GO" id="GO:0048269">
    <property type="term" value="C:methionine adenosyltransferase complex"/>
    <property type="evidence" value="ECO:0007669"/>
    <property type="project" value="TreeGrafter"/>
</dbReference>
<dbReference type="GO" id="GO:0006556">
    <property type="term" value="P:S-adenosylmethionine biosynthetic process"/>
    <property type="evidence" value="ECO:0007669"/>
    <property type="project" value="TreeGrafter"/>
</dbReference>
<gene>
    <name evidence="2" type="ORF">QBC37DRAFT_201798</name>
</gene>
<dbReference type="PANTHER" id="PTHR10491:SF4">
    <property type="entry name" value="METHIONINE ADENOSYLTRANSFERASE 2 SUBUNIT BETA"/>
    <property type="match status" value="1"/>
</dbReference>
<evidence type="ECO:0000313" key="3">
    <source>
        <dbReference type="Proteomes" id="UP001301769"/>
    </source>
</evidence>
<dbReference type="GO" id="GO:0048270">
    <property type="term" value="F:methionine adenosyltransferase regulator activity"/>
    <property type="evidence" value="ECO:0007669"/>
    <property type="project" value="TreeGrafter"/>
</dbReference>
<dbReference type="CDD" id="cd05254">
    <property type="entry name" value="dTDP_HR_like_SDR_e"/>
    <property type="match status" value="1"/>
</dbReference>